<proteinExistence type="predicted"/>
<comment type="pathway">
    <text evidence="2">Cofactor biosynthesis; NAD(+) biosynthesis; deamido-NAD(+) from nicotinate D-ribonucleotide: step 1/1.</text>
</comment>
<organism evidence="12 13">
    <name type="scientific">Clostridium lapidicellarium</name>
    <dbReference type="NCBI Taxonomy" id="3240931"/>
    <lineage>
        <taxon>Bacteria</taxon>
        <taxon>Bacillati</taxon>
        <taxon>Bacillota</taxon>
        <taxon>Clostridia</taxon>
        <taxon>Eubacteriales</taxon>
        <taxon>Clostridiaceae</taxon>
        <taxon>Clostridium</taxon>
    </lineage>
</organism>
<evidence type="ECO:0000256" key="9">
    <source>
        <dbReference type="ARBA" id="ARBA00023027"/>
    </source>
</evidence>
<dbReference type="InterPro" id="IPR005248">
    <property type="entry name" value="NadD/NMNAT"/>
</dbReference>
<evidence type="ECO:0000256" key="3">
    <source>
        <dbReference type="ARBA" id="ARBA00012389"/>
    </source>
</evidence>
<evidence type="ECO:0000256" key="8">
    <source>
        <dbReference type="ARBA" id="ARBA00022840"/>
    </source>
</evidence>
<keyword evidence="5" id="KW-0808">Transferase</keyword>
<reference evidence="12 13" key="1">
    <citation type="submission" date="2024-08" db="EMBL/GenBank/DDBJ databases">
        <title>Clostridium lapicellarii sp. nov., and Clostridium renhuaiense sp. nov., two species isolated from the mud in a fermentation cellar used for producing sauce-flavour Chinese liquors.</title>
        <authorList>
            <person name="Yang F."/>
            <person name="Wang H."/>
            <person name="Chen L.Q."/>
            <person name="Zhou N."/>
            <person name="Lu J.J."/>
            <person name="Pu X.X."/>
            <person name="Wan B."/>
            <person name="Wang L."/>
            <person name="Liu S.J."/>
        </authorList>
    </citation>
    <scope>NUCLEOTIDE SEQUENCE [LARGE SCALE GENOMIC DNA]</scope>
    <source>
        <strain evidence="12 13">MT-113</strain>
    </source>
</reference>
<dbReference type="EMBL" id="JBGFFE010000034">
    <property type="protein sequence ID" value="MEY8764926.1"/>
    <property type="molecule type" value="Genomic_DNA"/>
</dbReference>
<dbReference type="InterPro" id="IPR004821">
    <property type="entry name" value="Cyt_trans-like"/>
</dbReference>
<keyword evidence="8" id="KW-0067">ATP-binding</keyword>
<gene>
    <name evidence="12" type="ORF">AB8S09_14990</name>
</gene>
<dbReference type="EC" id="2.7.7.18" evidence="3"/>
<evidence type="ECO:0000256" key="7">
    <source>
        <dbReference type="ARBA" id="ARBA00022741"/>
    </source>
</evidence>
<dbReference type="Pfam" id="PF01467">
    <property type="entry name" value="CTP_transf_like"/>
    <property type="match status" value="1"/>
</dbReference>
<dbReference type="InterPro" id="IPR016024">
    <property type="entry name" value="ARM-type_fold"/>
</dbReference>
<dbReference type="SUPFAM" id="SSF48371">
    <property type="entry name" value="ARM repeat"/>
    <property type="match status" value="1"/>
</dbReference>
<name>A0ABV4E1A2_9CLOT</name>
<keyword evidence="7" id="KW-0547">Nucleotide-binding</keyword>
<evidence type="ECO:0000313" key="13">
    <source>
        <dbReference type="Proteomes" id="UP001565220"/>
    </source>
</evidence>
<sequence>MNPISYTENYNKILKKITSAKWIKKYNMNKHMIYKSIKGPKFKDAFKNQLSSKDFSAKSTLALCQFMMDSLSGHKSPDNWLLYLYQYTLKKNFPENVTVKMIPQLTAPCELYLAIFNTICSIQKNSGDGTWESRYPLQFLTLKEESELEHPEEYRKFIKAFLSQYTYEMMKINGELTGFTTLEHICGVHYLSLYIARQLKSTGIPVDLGRVSGAAAGHDLGKYGCKCAESKKVPHLHYYYTDQWFKRCGINYIRNVAINHSVWDLELENLSLESLILIYSDFRIKNELKNGQNYMKLFSLSESFYIISGKLENMNQQKSRRYKKVYAKLKDFENFLLDIGIDVEPKQSFPPVKTKHKNYTLLQGNSIVQNLKYLSISHNINLMYQLRDEYSLDTILEMARSENDWKIFREYIRIFQEYSTYLTQKQKLQTLKFLYENLIHPEDDIRRHCAELMGTLIATFDEDYRKELPEDVKILPPITSGTSLLKKYMEIMLSPSYKVISEHKFNIGYSISIMINSLFKNCRKSLIPKYIDVLMTFYSEEKYKNSACEVFLLETCKYIPWKHLSSENKKILFNYIFSKTKKRNSTIRMEALEAVLVFSGDLMKSRNFMEKMKKHFNLITAKSRITAENFLIFKINKKLNLNNDVTNTFKYYCNLTNKIVTDIFLSNLKTSTNWIRKKNQVELLLYHALDNPQSMGLHTAIHFCNLLKVSAVEIVRNTAGAAILKIMPYLSLSERNEVAVELLRALEIEGNRFTEYIPRYTGQAALWLQPKELDEFIDDSIYKVKTSNSNLKSLTFKTVGTIISHYWIYKDRFEESETNYLKRLDKMLGILLNGLGDYNLQVKQSAFSVIGREIFDTDYMDLTKKEFIFKRTAKKILTLITDNENQELLFLTRSASLNHIYRFISDYTFFYGNIDIPFPQKVAFFPGTFDPFSLSHKEIAKYIRDLGFEVYLSIDEFSWSKKTLPNLLRRNLVTMSTASELNIYLYPDMYPTNISNESNLKTLKKNFPNSKVYMCVGSDVILNASSYKSPKTQNSIHTFSHIIFERGRDRDLLKPAVKKIDGSVLILRLNSKYSNISSSQIRNSIDNNRDISTLVDPMAEQYIYANGFYQRESQDKDFIKSLWLDREVFKNFGNEVLNRINQCIPDCTYNFINKIREISSKPSFCIVFLKDTVRKEILGFCIMHWIRPSMLYNEFKNTGVSQYIRENSTGRIISIDGLYIKNKYKKEKLAQILFTEALSLYVSKDYEYAVYKNAFKREIYGNDIFPLLKLYGFIKIPFCDDDSPIYAVNMNAPCIINFDLQNIIKEPFRSNPKIVNAIYKCRKKLIESVVKLYPGELILSFNVNFVYQCLIRKICKENLVPTYNLSPKKLGEAMCVPYGDILERYIIPNTVTKALHTEKLFFPDMKKFIIGEFPHYLDLNTQIKMIKAFQRPVILVDNLLHKGYRIKAVDPIFKKEDVEVKKIIVAVLSGRGKDLMDMQGRAVESVYFIPRLKLWFNENSLYPFIGGDALYRGSYPERNLLPSINLILPYTYPAFIKNTSKSNIYGLSRTCLENSLNILETIEEEYHVIHEKNLTLSYLGQVFATPRCPDPGKNISFNLNLPASGYIKNDLEILTRMKHAFEQ</sequence>
<evidence type="ECO:0000256" key="5">
    <source>
        <dbReference type="ARBA" id="ARBA00022679"/>
    </source>
</evidence>
<evidence type="ECO:0000256" key="10">
    <source>
        <dbReference type="ARBA" id="ARBA00048721"/>
    </source>
</evidence>
<dbReference type="SUPFAM" id="SSF52374">
    <property type="entry name" value="Nucleotidylyl transferase"/>
    <property type="match status" value="1"/>
</dbReference>
<evidence type="ECO:0000259" key="11">
    <source>
        <dbReference type="Pfam" id="PF01467"/>
    </source>
</evidence>
<dbReference type="Gene3D" id="3.40.50.620">
    <property type="entry name" value="HUPs"/>
    <property type="match status" value="1"/>
</dbReference>
<evidence type="ECO:0000256" key="1">
    <source>
        <dbReference type="ARBA" id="ARBA00002324"/>
    </source>
</evidence>
<comment type="catalytic activity">
    <reaction evidence="10">
        <text>nicotinate beta-D-ribonucleotide + ATP + H(+) = deamido-NAD(+) + diphosphate</text>
        <dbReference type="Rhea" id="RHEA:22860"/>
        <dbReference type="ChEBI" id="CHEBI:15378"/>
        <dbReference type="ChEBI" id="CHEBI:30616"/>
        <dbReference type="ChEBI" id="CHEBI:33019"/>
        <dbReference type="ChEBI" id="CHEBI:57502"/>
        <dbReference type="ChEBI" id="CHEBI:58437"/>
        <dbReference type="EC" id="2.7.7.18"/>
    </reaction>
</comment>
<dbReference type="Proteomes" id="UP001565220">
    <property type="component" value="Unassembled WGS sequence"/>
</dbReference>
<keyword evidence="13" id="KW-1185">Reference proteome</keyword>
<evidence type="ECO:0000256" key="4">
    <source>
        <dbReference type="ARBA" id="ARBA00022642"/>
    </source>
</evidence>
<dbReference type="PANTHER" id="PTHR39321:SF3">
    <property type="entry name" value="PHOSPHOPANTETHEINE ADENYLYLTRANSFERASE"/>
    <property type="match status" value="1"/>
</dbReference>
<keyword evidence="4" id="KW-0662">Pyridine nucleotide biosynthesis</keyword>
<accession>A0ABV4E1A2</accession>
<dbReference type="InterPro" id="IPR014729">
    <property type="entry name" value="Rossmann-like_a/b/a_fold"/>
</dbReference>
<evidence type="ECO:0000256" key="6">
    <source>
        <dbReference type="ARBA" id="ARBA00022695"/>
    </source>
</evidence>
<dbReference type="PANTHER" id="PTHR39321">
    <property type="entry name" value="NICOTINATE-NUCLEOTIDE ADENYLYLTRANSFERASE-RELATED"/>
    <property type="match status" value="1"/>
</dbReference>
<comment type="function">
    <text evidence="1">Catalyzes the reversible adenylation of nicotinate mononucleotide (NaMN) to nicotinic acid adenine dinucleotide (NaAD).</text>
</comment>
<dbReference type="SUPFAM" id="SSF109604">
    <property type="entry name" value="HD-domain/PDEase-like"/>
    <property type="match status" value="1"/>
</dbReference>
<dbReference type="RefSeq" id="WP_369869437.1">
    <property type="nucleotide sequence ID" value="NZ_JBGFFE010000034.1"/>
</dbReference>
<comment type="caution">
    <text evidence="12">The sequence shown here is derived from an EMBL/GenBank/DDBJ whole genome shotgun (WGS) entry which is preliminary data.</text>
</comment>
<protein>
    <recommendedName>
        <fullName evidence="3">nicotinate-nucleotide adenylyltransferase</fullName>
        <ecNumber evidence="3">2.7.7.18</ecNumber>
    </recommendedName>
</protein>
<feature type="domain" description="Cytidyltransferase-like" evidence="11">
    <location>
        <begin position="924"/>
        <end position="1083"/>
    </location>
</feature>
<keyword evidence="6" id="KW-0548">Nucleotidyltransferase</keyword>
<evidence type="ECO:0000313" key="12">
    <source>
        <dbReference type="EMBL" id="MEY8764926.1"/>
    </source>
</evidence>
<evidence type="ECO:0000256" key="2">
    <source>
        <dbReference type="ARBA" id="ARBA00005019"/>
    </source>
</evidence>
<keyword evidence="9" id="KW-0520">NAD</keyword>